<dbReference type="OrthoDB" id="9857459at2"/>
<dbReference type="AlphaFoldDB" id="A0A1Y2K232"/>
<evidence type="ECO:0000313" key="1">
    <source>
        <dbReference type="EMBL" id="OSM00381.1"/>
    </source>
</evidence>
<name>A0A1Y2K232_9PROT</name>
<comment type="caution">
    <text evidence="1">The sequence shown here is derived from an EMBL/GenBank/DDBJ whole genome shotgun (WGS) entry which is preliminary data.</text>
</comment>
<evidence type="ECO:0000313" key="2">
    <source>
        <dbReference type="Proteomes" id="UP000194003"/>
    </source>
</evidence>
<dbReference type="Proteomes" id="UP000194003">
    <property type="component" value="Unassembled WGS sequence"/>
</dbReference>
<organism evidence="1 2">
    <name type="scientific">Magnetofaba australis IT-1</name>
    <dbReference type="NCBI Taxonomy" id="1434232"/>
    <lineage>
        <taxon>Bacteria</taxon>
        <taxon>Pseudomonadati</taxon>
        <taxon>Pseudomonadota</taxon>
        <taxon>Magnetococcia</taxon>
        <taxon>Magnetococcales</taxon>
        <taxon>Magnetococcaceae</taxon>
        <taxon>Magnetofaba</taxon>
    </lineage>
</organism>
<proteinExistence type="predicted"/>
<gene>
    <name evidence="1" type="ORF">MAIT1_00887</name>
</gene>
<sequence length="98" mass="11265">MPGITDSAIEWDNEIPVAITLELRGGQTIRVDFVQQSAVQTTGKPLKEKQREWCLQMADYLMRQALLKRQDEKRQEGSDGAKPLEFYAKIDPNVTWWG</sequence>
<accession>A0A1Y2K232</accession>
<dbReference type="RefSeq" id="WP_085447011.1">
    <property type="nucleotide sequence ID" value="NZ_LVJN01000021.1"/>
</dbReference>
<dbReference type="EMBL" id="LVJN01000021">
    <property type="protein sequence ID" value="OSM00381.1"/>
    <property type="molecule type" value="Genomic_DNA"/>
</dbReference>
<protein>
    <submittedName>
        <fullName evidence="1">Uncharacterized protein</fullName>
    </submittedName>
</protein>
<reference evidence="1 2" key="1">
    <citation type="journal article" date="2016" name="BMC Genomics">
        <title>Combined genomic and structural analyses of a cultured magnetotactic bacterium reveals its niche adaptation to a dynamic environment.</title>
        <authorList>
            <person name="Araujo A.C."/>
            <person name="Morillo V."/>
            <person name="Cypriano J."/>
            <person name="Teixeira L.C."/>
            <person name="Leao P."/>
            <person name="Lyra S."/>
            <person name="Almeida L.G."/>
            <person name="Bazylinski D.A."/>
            <person name="Vasconcellos A.T."/>
            <person name="Abreu F."/>
            <person name="Lins U."/>
        </authorList>
    </citation>
    <scope>NUCLEOTIDE SEQUENCE [LARGE SCALE GENOMIC DNA]</scope>
    <source>
        <strain evidence="1 2">IT-1</strain>
    </source>
</reference>
<keyword evidence="2" id="KW-1185">Reference proteome</keyword>